<gene>
    <name evidence="8" type="ORF">NQ502_07215</name>
</gene>
<dbReference type="InterPro" id="IPR000709">
    <property type="entry name" value="Leu_Ile_Val-bd"/>
</dbReference>
<dbReference type="PANTHER" id="PTHR30483:SF6">
    <property type="entry name" value="PERIPLASMIC BINDING PROTEIN OF ABC TRANSPORTER FOR NATURAL AMINO ACIDS"/>
    <property type="match status" value="1"/>
</dbReference>
<organism evidence="8 9">
    <name type="scientific">Ruminococcus gauvreauii</name>
    <dbReference type="NCBI Taxonomy" id="438033"/>
    <lineage>
        <taxon>Bacteria</taxon>
        <taxon>Bacillati</taxon>
        <taxon>Bacillota</taxon>
        <taxon>Clostridia</taxon>
        <taxon>Eubacteriales</taxon>
        <taxon>Oscillospiraceae</taxon>
        <taxon>Ruminococcus</taxon>
    </lineage>
</organism>
<evidence type="ECO:0000313" key="9">
    <source>
        <dbReference type="Proteomes" id="UP001060164"/>
    </source>
</evidence>
<dbReference type="InterPro" id="IPR028082">
    <property type="entry name" value="Peripla_BP_I"/>
</dbReference>
<accession>A0ABY5VKJ4</accession>
<proteinExistence type="inferred from homology"/>
<evidence type="ECO:0000259" key="7">
    <source>
        <dbReference type="Pfam" id="PF13458"/>
    </source>
</evidence>
<keyword evidence="9" id="KW-1185">Reference proteome</keyword>
<dbReference type="CDD" id="cd06349">
    <property type="entry name" value="PBP1_ABC_HAAT-like"/>
    <property type="match status" value="1"/>
</dbReference>
<reference evidence="8" key="1">
    <citation type="journal article" date="2022" name="Cell">
        <title>Design, construction, and in vivo augmentation of a complex gut microbiome.</title>
        <authorList>
            <person name="Cheng A.G."/>
            <person name="Ho P.Y."/>
            <person name="Aranda-Diaz A."/>
            <person name="Jain S."/>
            <person name="Yu F.B."/>
            <person name="Meng X."/>
            <person name="Wang M."/>
            <person name="Iakiviak M."/>
            <person name="Nagashima K."/>
            <person name="Zhao A."/>
            <person name="Murugkar P."/>
            <person name="Patil A."/>
            <person name="Atabakhsh K."/>
            <person name="Weakley A."/>
            <person name="Yan J."/>
            <person name="Brumbaugh A.R."/>
            <person name="Higginbottom S."/>
            <person name="Dimas A."/>
            <person name="Shiver A.L."/>
            <person name="Deutschbauer A."/>
            <person name="Neff N."/>
            <person name="Sonnenburg J.L."/>
            <person name="Huang K.C."/>
            <person name="Fischbach M.A."/>
        </authorList>
    </citation>
    <scope>NUCLEOTIDE SEQUENCE</scope>
    <source>
        <strain evidence="8">DSM 19829</strain>
    </source>
</reference>
<name>A0ABY5VKJ4_9FIRM</name>
<dbReference type="InterPro" id="IPR028081">
    <property type="entry name" value="Leu-bd"/>
</dbReference>
<feature type="region of interest" description="Disordered" evidence="5">
    <location>
        <begin position="24"/>
        <end position="57"/>
    </location>
</feature>
<evidence type="ECO:0000256" key="6">
    <source>
        <dbReference type="SAM" id="SignalP"/>
    </source>
</evidence>
<feature type="signal peptide" evidence="6">
    <location>
        <begin position="1"/>
        <end position="19"/>
    </location>
</feature>
<dbReference type="PRINTS" id="PR00337">
    <property type="entry name" value="LEUILEVALBP"/>
</dbReference>
<evidence type="ECO:0000256" key="3">
    <source>
        <dbReference type="ARBA" id="ARBA00022729"/>
    </source>
</evidence>
<evidence type="ECO:0000256" key="1">
    <source>
        <dbReference type="ARBA" id="ARBA00010062"/>
    </source>
</evidence>
<sequence>MKKLVAFALIGTLAVSLLTGCGQSGSEKDSGSSANESGSDENSGDGSESKSGGSSGKHTIAASIPLTGNLMQYGISYQNALKMAVEDFNAAGGLNGEDVILEINDDKGDQKEAINLANKIIEEDDVFAVVGSFGSSVSMAAAPVYQKASMPMISPNTSHPDFPGMGDMLIPVSPIADIERTATAKMLYDQFDGKDLAILHQNTDLGVTGAQILTEVYEELGGKVVMTDNFVPQQTKDFTPLISKIKEAKPGILYIDGEYNDVANILIQIDNIGLDGVQIAGPGNVFKQEFLDIAGEKANGIVLAGTTPVYLDSIMQVADYTDYLKDFTTRYNEKYPDTPCDGFAASAYDSAMLAMTAAKNVGTDDPKALVEEMLTVPIEITSGKNMSFENGNNVVKDVFVYTVIDGEFAPYDY</sequence>
<comment type="similarity">
    <text evidence="1">Belongs to the leucine-binding protein family.</text>
</comment>
<evidence type="ECO:0000256" key="4">
    <source>
        <dbReference type="ARBA" id="ARBA00022970"/>
    </source>
</evidence>
<evidence type="ECO:0000256" key="2">
    <source>
        <dbReference type="ARBA" id="ARBA00022448"/>
    </source>
</evidence>
<evidence type="ECO:0000313" key="8">
    <source>
        <dbReference type="EMBL" id="UWP60817.1"/>
    </source>
</evidence>
<feature type="chain" id="PRO_5046447255" evidence="6">
    <location>
        <begin position="20"/>
        <end position="413"/>
    </location>
</feature>
<keyword evidence="2" id="KW-0813">Transport</keyword>
<dbReference type="SUPFAM" id="SSF53822">
    <property type="entry name" value="Periplasmic binding protein-like I"/>
    <property type="match status" value="1"/>
</dbReference>
<dbReference type="Gene3D" id="3.40.50.2300">
    <property type="match status" value="2"/>
</dbReference>
<dbReference type="Proteomes" id="UP001060164">
    <property type="component" value="Chromosome"/>
</dbReference>
<dbReference type="PANTHER" id="PTHR30483">
    <property type="entry name" value="LEUCINE-SPECIFIC-BINDING PROTEIN"/>
    <property type="match status" value="1"/>
</dbReference>
<dbReference type="PROSITE" id="PS51257">
    <property type="entry name" value="PROKAR_LIPOPROTEIN"/>
    <property type="match status" value="1"/>
</dbReference>
<protein>
    <submittedName>
        <fullName evidence="8">ABC transporter substrate-binding protein</fullName>
    </submittedName>
</protein>
<dbReference type="Pfam" id="PF13458">
    <property type="entry name" value="Peripla_BP_6"/>
    <property type="match status" value="1"/>
</dbReference>
<evidence type="ECO:0000256" key="5">
    <source>
        <dbReference type="SAM" id="MobiDB-lite"/>
    </source>
</evidence>
<dbReference type="EMBL" id="CP102290">
    <property type="protein sequence ID" value="UWP60817.1"/>
    <property type="molecule type" value="Genomic_DNA"/>
</dbReference>
<dbReference type="RefSeq" id="WP_028527520.1">
    <property type="nucleotide sequence ID" value="NZ_CABLBR010000003.1"/>
</dbReference>
<feature type="domain" description="Leucine-binding protein" evidence="7">
    <location>
        <begin position="59"/>
        <end position="406"/>
    </location>
</feature>
<dbReference type="InterPro" id="IPR051010">
    <property type="entry name" value="BCAA_transport"/>
</dbReference>
<keyword evidence="3 6" id="KW-0732">Signal</keyword>
<keyword evidence="4" id="KW-0029">Amino-acid transport</keyword>